<evidence type="ECO:0000256" key="1">
    <source>
        <dbReference type="ARBA" id="ARBA00023015"/>
    </source>
</evidence>
<proteinExistence type="predicted"/>
<dbReference type="RefSeq" id="WP_125228041.1">
    <property type="nucleotide sequence ID" value="NZ_RQYT01000017.1"/>
</dbReference>
<dbReference type="PANTHER" id="PTHR33204:SF37">
    <property type="entry name" value="HTH-TYPE TRANSCRIPTIONAL REGULATOR YODB"/>
    <property type="match status" value="1"/>
</dbReference>
<keyword evidence="3" id="KW-0804">Transcription</keyword>
<reference evidence="5 6" key="1">
    <citation type="submission" date="2018-11" db="EMBL/GenBank/DDBJ databases">
        <title>Genomes From Bacteria Associated with the Canine Oral Cavity: a Test Case for Automated Genome-Based Taxonomic Assignment.</title>
        <authorList>
            <person name="Coil D.A."/>
            <person name="Jospin G."/>
            <person name="Darling A.E."/>
            <person name="Wallis C."/>
            <person name="Davis I.J."/>
            <person name="Harris S."/>
            <person name="Eisen J.A."/>
            <person name="Holcombe L.J."/>
            <person name="O'Flynn C."/>
        </authorList>
    </citation>
    <scope>NUCLEOTIDE SEQUENCE [LARGE SCALE GENOMIC DNA]</scope>
    <source>
        <strain evidence="5 6">OH2822_COT-296</strain>
    </source>
</reference>
<evidence type="ECO:0000256" key="3">
    <source>
        <dbReference type="ARBA" id="ARBA00023163"/>
    </source>
</evidence>
<feature type="domain" description="HTH hxlR-type" evidence="4">
    <location>
        <begin position="24"/>
        <end position="124"/>
    </location>
</feature>
<sequence length="133" mass="15181">MPTRTAAQRRESERRAFDVYLANCPSQKLFARISTKWTMLILCRLGDSGTGLRSAELHRQLAGASQKMLTETLRNLEADGLVHRTVIATVPVTVTYELTELGRSLLEVIQPLKRWAETNYEQIETARLRHTTR</sequence>
<accession>A0A3P1WUC5</accession>
<dbReference type="EMBL" id="RQYT01000017">
    <property type="protein sequence ID" value="RRD49397.1"/>
    <property type="molecule type" value="Genomic_DNA"/>
</dbReference>
<evidence type="ECO:0000313" key="6">
    <source>
        <dbReference type="Proteomes" id="UP000280935"/>
    </source>
</evidence>
<dbReference type="Gene3D" id="1.10.10.10">
    <property type="entry name" value="Winged helix-like DNA-binding domain superfamily/Winged helix DNA-binding domain"/>
    <property type="match status" value="1"/>
</dbReference>
<dbReference type="InterPro" id="IPR036388">
    <property type="entry name" value="WH-like_DNA-bd_sf"/>
</dbReference>
<gene>
    <name evidence="5" type="ORF">EII35_08515</name>
</gene>
<dbReference type="InterPro" id="IPR002577">
    <property type="entry name" value="HTH_HxlR"/>
</dbReference>
<name>A0A3P1WUC5_9ACTN</name>
<dbReference type="InterPro" id="IPR036390">
    <property type="entry name" value="WH_DNA-bd_sf"/>
</dbReference>
<organism evidence="5 6">
    <name type="scientific">Arachnia propionica</name>
    <dbReference type="NCBI Taxonomy" id="1750"/>
    <lineage>
        <taxon>Bacteria</taxon>
        <taxon>Bacillati</taxon>
        <taxon>Actinomycetota</taxon>
        <taxon>Actinomycetes</taxon>
        <taxon>Propionibacteriales</taxon>
        <taxon>Propionibacteriaceae</taxon>
        <taxon>Arachnia</taxon>
    </lineage>
</organism>
<dbReference type="PANTHER" id="PTHR33204">
    <property type="entry name" value="TRANSCRIPTIONAL REGULATOR, MARR FAMILY"/>
    <property type="match status" value="1"/>
</dbReference>
<protein>
    <submittedName>
        <fullName evidence="5">Transcriptional regulator</fullName>
    </submittedName>
</protein>
<dbReference type="GO" id="GO:0003677">
    <property type="term" value="F:DNA binding"/>
    <property type="evidence" value="ECO:0007669"/>
    <property type="project" value="UniProtKB-KW"/>
</dbReference>
<dbReference type="SUPFAM" id="SSF46785">
    <property type="entry name" value="Winged helix' DNA-binding domain"/>
    <property type="match status" value="1"/>
</dbReference>
<dbReference type="OrthoDB" id="370168at2"/>
<dbReference type="Pfam" id="PF01638">
    <property type="entry name" value="HxlR"/>
    <property type="match status" value="1"/>
</dbReference>
<keyword evidence="2" id="KW-0238">DNA-binding</keyword>
<evidence type="ECO:0000259" key="4">
    <source>
        <dbReference type="PROSITE" id="PS51118"/>
    </source>
</evidence>
<evidence type="ECO:0000313" key="5">
    <source>
        <dbReference type="EMBL" id="RRD49397.1"/>
    </source>
</evidence>
<dbReference type="AlphaFoldDB" id="A0A3P1WUC5"/>
<evidence type="ECO:0000256" key="2">
    <source>
        <dbReference type="ARBA" id="ARBA00023125"/>
    </source>
</evidence>
<dbReference type="Proteomes" id="UP000280935">
    <property type="component" value="Unassembled WGS sequence"/>
</dbReference>
<keyword evidence="1" id="KW-0805">Transcription regulation</keyword>
<comment type="caution">
    <text evidence="5">The sequence shown here is derived from an EMBL/GenBank/DDBJ whole genome shotgun (WGS) entry which is preliminary data.</text>
</comment>
<dbReference type="PROSITE" id="PS51118">
    <property type="entry name" value="HTH_HXLR"/>
    <property type="match status" value="1"/>
</dbReference>